<evidence type="ECO:0000256" key="6">
    <source>
        <dbReference type="SAM" id="Phobius"/>
    </source>
</evidence>
<dbReference type="Pfam" id="PF07114">
    <property type="entry name" value="TMEM126"/>
    <property type="match status" value="1"/>
</dbReference>
<gene>
    <name evidence="8" type="primary">LOC108565285</name>
</gene>
<organism evidence="7 8">
    <name type="scientific">Nicrophorus vespilloides</name>
    <name type="common">Boreal carrion beetle</name>
    <dbReference type="NCBI Taxonomy" id="110193"/>
    <lineage>
        <taxon>Eukaryota</taxon>
        <taxon>Metazoa</taxon>
        <taxon>Ecdysozoa</taxon>
        <taxon>Arthropoda</taxon>
        <taxon>Hexapoda</taxon>
        <taxon>Insecta</taxon>
        <taxon>Pterygota</taxon>
        <taxon>Neoptera</taxon>
        <taxon>Endopterygota</taxon>
        <taxon>Coleoptera</taxon>
        <taxon>Polyphaga</taxon>
        <taxon>Staphyliniformia</taxon>
        <taxon>Silphidae</taxon>
        <taxon>Nicrophorinae</taxon>
        <taxon>Nicrophorus</taxon>
    </lineage>
</organism>
<feature type="transmembrane region" description="Helical" evidence="6">
    <location>
        <begin position="74"/>
        <end position="94"/>
    </location>
</feature>
<evidence type="ECO:0000256" key="3">
    <source>
        <dbReference type="ARBA" id="ARBA00022989"/>
    </source>
</evidence>
<evidence type="ECO:0000256" key="5">
    <source>
        <dbReference type="ARBA" id="ARBA00023136"/>
    </source>
</evidence>
<dbReference type="Proteomes" id="UP000695000">
    <property type="component" value="Unplaced"/>
</dbReference>
<evidence type="ECO:0000256" key="1">
    <source>
        <dbReference type="ARBA" id="ARBA00004225"/>
    </source>
</evidence>
<feature type="transmembrane region" description="Helical" evidence="6">
    <location>
        <begin position="42"/>
        <end position="62"/>
    </location>
</feature>
<dbReference type="InterPro" id="IPR009801">
    <property type="entry name" value="TMEM126"/>
</dbReference>
<comment type="subcellular location">
    <subcellularLocation>
        <location evidence="1">Mitochondrion membrane</location>
        <topology evidence="1">Multi-pass membrane protein</topology>
    </subcellularLocation>
</comment>
<keyword evidence="5 6" id="KW-0472">Membrane</keyword>
<evidence type="ECO:0000256" key="4">
    <source>
        <dbReference type="ARBA" id="ARBA00023128"/>
    </source>
</evidence>
<sequence length="222" mass="24367">MALIKGKLSEIPSDAVLLSEKEAVEYQVKLIRNWRYPMDVFAFKYGACLLASSSAAAGIYMNSHYRMKFKLLHYGRVSSYMPIVLLPAALSLILHTEAVLPKLTLGVSCPTCIELRAASLQAAFGGIMPPVLGVLSSVALAVQYGTYNVPYVTREPLKVLQIVTKMTKPISTTIFGIILGQAALAMGVTYFEAKSVHTVNRKLDQWEREFEQNGDKAPPLSP</sequence>
<keyword evidence="7" id="KW-1185">Reference proteome</keyword>
<name>A0ABM1N160_NICVS</name>
<evidence type="ECO:0000256" key="2">
    <source>
        <dbReference type="ARBA" id="ARBA00022692"/>
    </source>
</evidence>
<dbReference type="RefSeq" id="XP_017780560.1">
    <property type="nucleotide sequence ID" value="XM_017925071.1"/>
</dbReference>
<evidence type="ECO:0000313" key="8">
    <source>
        <dbReference type="RefSeq" id="XP_017780560.1"/>
    </source>
</evidence>
<accession>A0ABM1N160</accession>
<proteinExistence type="predicted"/>
<feature type="transmembrane region" description="Helical" evidence="6">
    <location>
        <begin position="127"/>
        <end position="149"/>
    </location>
</feature>
<dbReference type="GeneID" id="108565285"/>
<dbReference type="PANTHER" id="PTHR16296:SF2">
    <property type="entry name" value="TRANSMEMBRANE PROTEIN 126A"/>
    <property type="match status" value="1"/>
</dbReference>
<feature type="transmembrane region" description="Helical" evidence="6">
    <location>
        <begin position="170"/>
        <end position="191"/>
    </location>
</feature>
<keyword evidence="3 6" id="KW-1133">Transmembrane helix</keyword>
<keyword evidence="4" id="KW-0496">Mitochondrion</keyword>
<protein>
    <submittedName>
        <fullName evidence="8">Transmembrane protein 126A</fullName>
    </submittedName>
</protein>
<evidence type="ECO:0000313" key="7">
    <source>
        <dbReference type="Proteomes" id="UP000695000"/>
    </source>
</evidence>
<keyword evidence="2 6" id="KW-0812">Transmembrane</keyword>
<dbReference type="PANTHER" id="PTHR16296">
    <property type="entry name" value="UNCHARACTERIZED HYPOTHALAMUS PROTEIN HT007"/>
    <property type="match status" value="1"/>
</dbReference>
<reference evidence="8" key="1">
    <citation type="submission" date="2025-08" db="UniProtKB">
        <authorList>
            <consortium name="RefSeq"/>
        </authorList>
    </citation>
    <scope>IDENTIFICATION</scope>
    <source>
        <tissue evidence="8">Whole Larva</tissue>
    </source>
</reference>